<dbReference type="Proteomes" id="UP000736328">
    <property type="component" value="Unassembled WGS sequence"/>
</dbReference>
<protein>
    <submittedName>
        <fullName evidence="4">ComF family protein</fullName>
    </submittedName>
</protein>
<dbReference type="Pfam" id="PF00156">
    <property type="entry name" value="Pribosyltran"/>
    <property type="match status" value="1"/>
</dbReference>
<feature type="domain" description="Double zinc ribbon" evidence="3">
    <location>
        <begin position="9"/>
        <end position="72"/>
    </location>
</feature>
<dbReference type="InterPro" id="IPR029057">
    <property type="entry name" value="PRTase-like"/>
</dbReference>
<dbReference type="EMBL" id="JACQXR010000034">
    <property type="protein sequence ID" value="MBI4726169.1"/>
    <property type="molecule type" value="Genomic_DNA"/>
</dbReference>
<evidence type="ECO:0000313" key="5">
    <source>
        <dbReference type="Proteomes" id="UP000736328"/>
    </source>
</evidence>
<dbReference type="PANTHER" id="PTHR47505">
    <property type="entry name" value="DNA UTILIZATION PROTEIN YHGH"/>
    <property type="match status" value="1"/>
</dbReference>
<accession>A0A933MJ03</accession>
<dbReference type="PANTHER" id="PTHR47505:SF1">
    <property type="entry name" value="DNA UTILIZATION PROTEIN YHGH"/>
    <property type="match status" value="1"/>
</dbReference>
<dbReference type="InterPro" id="IPR051910">
    <property type="entry name" value="ComF/GntX_DNA_util-trans"/>
</dbReference>
<sequence>MLKSLFHSLLNFIFPPFCASCHKNMLQQKSGLICDTCWDSLERWEAQSCQRCGMQVPSVSEDQAPLLCPKCRVPDWACADIRVIGPFKAPLADAIHLLKYSDRRSVVKKFSGYMEQLLAGAGHYQTADLILAVPLHPARKRERGYNQAQLLAQALGKLLNKPCPEKIIFRARHNRTQTKLNKQQRLENVRDIFTVKKPELVKGKRIILIDDVLTTGATIGSCASSLLAAGASQVLALTAAAAPLD</sequence>
<evidence type="ECO:0000259" key="3">
    <source>
        <dbReference type="Pfam" id="PF18912"/>
    </source>
</evidence>
<dbReference type="SUPFAM" id="SSF53271">
    <property type="entry name" value="PRTase-like"/>
    <property type="match status" value="1"/>
</dbReference>
<dbReference type="InterPro" id="IPR044005">
    <property type="entry name" value="DZR_2"/>
</dbReference>
<dbReference type="InterPro" id="IPR000836">
    <property type="entry name" value="PRTase_dom"/>
</dbReference>
<name>A0A933MJ03_UNCT6</name>
<dbReference type="Gene3D" id="3.40.50.2020">
    <property type="match status" value="1"/>
</dbReference>
<reference evidence="4" key="1">
    <citation type="submission" date="2020-07" db="EMBL/GenBank/DDBJ databases">
        <title>Huge and variable diversity of episymbiotic CPR bacteria and DPANN archaea in groundwater ecosystems.</title>
        <authorList>
            <person name="He C.Y."/>
            <person name="Keren R."/>
            <person name="Whittaker M."/>
            <person name="Farag I.F."/>
            <person name="Doudna J."/>
            <person name="Cate J.H.D."/>
            <person name="Banfield J.F."/>
        </authorList>
    </citation>
    <scope>NUCLEOTIDE SEQUENCE</scope>
    <source>
        <strain evidence="4">NC_groundwater_1520_Pr4_B-0.1um_53_5</strain>
    </source>
</reference>
<organism evidence="4 5">
    <name type="scientific">candidate division TA06 bacterium</name>
    <dbReference type="NCBI Taxonomy" id="2250710"/>
    <lineage>
        <taxon>Bacteria</taxon>
        <taxon>Bacteria division TA06</taxon>
    </lineage>
</organism>
<evidence type="ECO:0000259" key="2">
    <source>
        <dbReference type="Pfam" id="PF00156"/>
    </source>
</evidence>
<dbReference type="Pfam" id="PF18912">
    <property type="entry name" value="DZR_2"/>
    <property type="match status" value="1"/>
</dbReference>
<evidence type="ECO:0000256" key="1">
    <source>
        <dbReference type="ARBA" id="ARBA00008007"/>
    </source>
</evidence>
<gene>
    <name evidence="4" type="ORF">HY768_02915</name>
</gene>
<evidence type="ECO:0000313" key="4">
    <source>
        <dbReference type="EMBL" id="MBI4726169.1"/>
    </source>
</evidence>
<proteinExistence type="inferred from homology"/>
<feature type="domain" description="Phosphoribosyltransferase" evidence="2">
    <location>
        <begin position="148"/>
        <end position="238"/>
    </location>
</feature>
<dbReference type="CDD" id="cd06223">
    <property type="entry name" value="PRTases_typeI"/>
    <property type="match status" value="1"/>
</dbReference>
<comment type="similarity">
    <text evidence="1">Belongs to the ComF/GntX family.</text>
</comment>
<dbReference type="AlphaFoldDB" id="A0A933MJ03"/>
<comment type="caution">
    <text evidence="4">The sequence shown here is derived from an EMBL/GenBank/DDBJ whole genome shotgun (WGS) entry which is preliminary data.</text>
</comment>